<dbReference type="Proteomes" id="UP001283361">
    <property type="component" value="Unassembled WGS sequence"/>
</dbReference>
<organism evidence="1 2">
    <name type="scientific">Elysia crispata</name>
    <name type="common">lettuce slug</name>
    <dbReference type="NCBI Taxonomy" id="231223"/>
    <lineage>
        <taxon>Eukaryota</taxon>
        <taxon>Metazoa</taxon>
        <taxon>Spiralia</taxon>
        <taxon>Lophotrochozoa</taxon>
        <taxon>Mollusca</taxon>
        <taxon>Gastropoda</taxon>
        <taxon>Heterobranchia</taxon>
        <taxon>Euthyneura</taxon>
        <taxon>Panpulmonata</taxon>
        <taxon>Sacoglossa</taxon>
        <taxon>Placobranchoidea</taxon>
        <taxon>Plakobranchidae</taxon>
        <taxon>Elysia</taxon>
    </lineage>
</organism>
<name>A0AAE1CML5_9GAST</name>
<accession>A0AAE1CML5</accession>
<dbReference type="AlphaFoldDB" id="A0AAE1CML5"/>
<protein>
    <submittedName>
        <fullName evidence="1">Uncharacterized protein</fullName>
    </submittedName>
</protein>
<proteinExistence type="predicted"/>
<feature type="non-terminal residue" evidence="1">
    <location>
        <position position="147"/>
    </location>
</feature>
<sequence length="147" mass="16555">LEDLPGDATRLSRLSSWKPFQPVKEFLASVSVFEAFTYGVLKRSEIGGIACSEQTVKSSVIKISCSASRQQKIRGRYCCSIKLKLKTDNTGFYDTRSETTTVFPRMKFTAQNPRHLCVDQTNMFQTDSRKSIKGCVGHNYALIARML</sequence>
<keyword evidence="2" id="KW-1185">Reference proteome</keyword>
<evidence type="ECO:0000313" key="1">
    <source>
        <dbReference type="EMBL" id="KAK3716237.1"/>
    </source>
</evidence>
<reference evidence="1" key="1">
    <citation type="journal article" date="2023" name="G3 (Bethesda)">
        <title>A reference genome for the long-term kleptoplast-retaining sea slug Elysia crispata morphotype clarki.</title>
        <authorList>
            <person name="Eastman K.E."/>
            <person name="Pendleton A.L."/>
            <person name="Shaikh M.A."/>
            <person name="Suttiyut T."/>
            <person name="Ogas R."/>
            <person name="Tomko P."/>
            <person name="Gavelis G."/>
            <person name="Widhalm J.R."/>
            <person name="Wisecaver J.H."/>
        </authorList>
    </citation>
    <scope>NUCLEOTIDE SEQUENCE</scope>
    <source>
        <strain evidence="1">ECLA1</strain>
    </source>
</reference>
<evidence type="ECO:0000313" key="2">
    <source>
        <dbReference type="Proteomes" id="UP001283361"/>
    </source>
</evidence>
<comment type="caution">
    <text evidence="1">The sequence shown here is derived from an EMBL/GenBank/DDBJ whole genome shotgun (WGS) entry which is preliminary data.</text>
</comment>
<gene>
    <name evidence="1" type="ORF">RRG08_007166</name>
</gene>
<dbReference type="EMBL" id="JAWDGP010007484">
    <property type="protein sequence ID" value="KAK3716237.1"/>
    <property type="molecule type" value="Genomic_DNA"/>
</dbReference>